<organism evidence="1 2">
    <name type="scientific">Portunus trituberculatus</name>
    <name type="common">Swimming crab</name>
    <name type="synonym">Neptunus trituberculatus</name>
    <dbReference type="NCBI Taxonomy" id="210409"/>
    <lineage>
        <taxon>Eukaryota</taxon>
        <taxon>Metazoa</taxon>
        <taxon>Ecdysozoa</taxon>
        <taxon>Arthropoda</taxon>
        <taxon>Crustacea</taxon>
        <taxon>Multicrustacea</taxon>
        <taxon>Malacostraca</taxon>
        <taxon>Eumalacostraca</taxon>
        <taxon>Eucarida</taxon>
        <taxon>Decapoda</taxon>
        <taxon>Pleocyemata</taxon>
        <taxon>Brachyura</taxon>
        <taxon>Eubrachyura</taxon>
        <taxon>Portunoidea</taxon>
        <taxon>Portunidae</taxon>
        <taxon>Portuninae</taxon>
        <taxon>Portunus</taxon>
    </lineage>
</organism>
<reference evidence="1 2" key="1">
    <citation type="submission" date="2019-05" db="EMBL/GenBank/DDBJ databases">
        <title>Another draft genome of Portunus trituberculatus and its Hox gene families provides insights of decapod evolution.</title>
        <authorList>
            <person name="Jeong J.-H."/>
            <person name="Song I."/>
            <person name="Kim S."/>
            <person name="Choi T."/>
            <person name="Kim D."/>
            <person name="Ryu S."/>
            <person name="Kim W."/>
        </authorList>
    </citation>
    <scope>NUCLEOTIDE SEQUENCE [LARGE SCALE GENOMIC DNA]</scope>
    <source>
        <tissue evidence="1">Muscle</tissue>
    </source>
</reference>
<comment type="caution">
    <text evidence="1">The sequence shown here is derived from an EMBL/GenBank/DDBJ whole genome shotgun (WGS) entry which is preliminary data.</text>
</comment>
<protein>
    <submittedName>
        <fullName evidence="1">Uncharacterized protein</fullName>
    </submittedName>
</protein>
<evidence type="ECO:0000313" key="1">
    <source>
        <dbReference type="EMBL" id="MPC26651.1"/>
    </source>
</evidence>
<accession>A0A5B7DYF1</accession>
<dbReference type="EMBL" id="VSRR010001629">
    <property type="protein sequence ID" value="MPC26651.1"/>
    <property type="molecule type" value="Genomic_DNA"/>
</dbReference>
<keyword evidence="2" id="KW-1185">Reference proteome</keyword>
<name>A0A5B7DYF1_PORTR</name>
<gene>
    <name evidence="1" type="ORF">E2C01_019798</name>
</gene>
<proteinExistence type="predicted"/>
<evidence type="ECO:0000313" key="2">
    <source>
        <dbReference type="Proteomes" id="UP000324222"/>
    </source>
</evidence>
<sequence length="38" mass="3997">MCMICSQQVGIGCNSRGCGRTFLVCGVCCGLSPNRRSV</sequence>
<dbReference type="AlphaFoldDB" id="A0A5B7DYF1"/>
<dbReference type="Proteomes" id="UP000324222">
    <property type="component" value="Unassembled WGS sequence"/>
</dbReference>